<keyword evidence="1" id="KW-0472">Membrane</keyword>
<dbReference type="EMBL" id="JBHTIS010001560">
    <property type="protein sequence ID" value="MFD1048383.1"/>
    <property type="molecule type" value="Genomic_DNA"/>
</dbReference>
<evidence type="ECO:0000313" key="2">
    <source>
        <dbReference type="EMBL" id="MFD1048383.1"/>
    </source>
</evidence>
<evidence type="ECO:0000256" key="1">
    <source>
        <dbReference type="SAM" id="Phobius"/>
    </source>
</evidence>
<keyword evidence="3" id="KW-1185">Reference proteome</keyword>
<name>A0ABW3MCH5_9PSEU</name>
<feature type="transmembrane region" description="Helical" evidence="1">
    <location>
        <begin position="43"/>
        <end position="60"/>
    </location>
</feature>
<keyword evidence="1" id="KW-1133">Transmembrane helix</keyword>
<evidence type="ECO:0000313" key="3">
    <source>
        <dbReference type="Proteomes" id="UP001597045"/>
    </source>
</evidence>
<accession>A0ABW3MCH5</accession>
<organism evidence="2 3">
    <name type="scientific">Kibdelosporangium lantanae</name>
    <dbReference type="NCBI Taxonomy" id="1497396"/>
    <lineage>
        <taxon>Bacteria</taxon>
        <taxon>Bacillati</taxon>
        <taxon>Actinomycetota</taxon>
        <taxon>Actinomycetes</taxon>
        <taxon>Pseudonocardiales</taxon>
        <taxon>Pseudonocardiaceae</taxon>
        <taxon>Kibdelosporangium</taxon>
    </lineage>
</organism>
<reference evidence="3" key="1">
    <citation type="journal article" date="2019" name="Int. J. Syst. Evol. Microbiol.">
        <title>The Global Catalogue of Microorganisms (GCM) 10K type strain sequencing project: providing services to taxonomists for standard genome sequencing and annotation.</title>
        <authorList>
            <consortium name="The Broad Institute Genomics Platform"/>
            <consortium name="The Broad Institute Genome Sequencing Center for Infectious Disease"/>
            <person name="Wu L."/>
            <person name="Ma J."/>
        </authorList>
    </citation>
    <scope>NUCLEOTIDE SEQUENCE [LARGE SCALE GENOMIC DNA]</scope>
    <source>
        <strain evidence="3">JCM 31486</strain>
    </source>
</reference>
<sequence length="70" mass="7458">MLVVPAAAAALLGGFRRLGLAVVGGLVLGMAQGAVAQSDHLSVLRYFLPFLVIVALLLWTQRKEVWDAAR</sequence>
<keyword evidence="1" id="KW-0812">Transmembrane</keyword>
<comment type="caution">
    <text evidence="2">The sequence shown here is derived from an EMBL/GenBank/DDBJ whole genome shotgun (WGS) entry which is preliminary data.</text>
</comment>
<dbReference type="Proteomes" id="UP001597045">
    <property type="component" value="Unassembled WGS sequence"/>
</dbReference>
<protein>
    <submittedName>
        <fullName evidence="2">Uncharacterized protein</fullName>
    </submittedName>
</protein>
<gene>
    <name evidence="2" type="ORF">ACFQ1S_24025</name>
</gene>
<proteinExistence type="predicted"/>